<dbReference type="PROSITE" id="PS50237">
    <property type="entry name" value="HECT"/>
    <property type="match status" value="1"/>
</dbReference>
<reference evidence="5" key="1">
    <citation type="submission" date="2023-04" db="EMBL/GenBank/DDBJ databases">
        <title>Chromosome-level genome of Chaenocephalus aceratus.</title>
        <authorList>
            <person name="Park H."/>
        </authorList>
    </citation>
    <scope>NUCLEOTIDE SEQUENCE</scope>
    <source>
        <strain evidence="5">DE</strain>
        <tissue evidence="5">Muscle</tissue>
    </source>
</reference>
<keyword evidence="2 3" id="KW-0833">Ubl conjugation pathway</keyword>
<evidence type="ECO:0000256" key="3">
    <source>
        <dbReference type="PROSITE-ProRule" id="PRU00104"/>
    </source>
</evidence>
<keyword evidence="6" id="KW-1185">Reference proteome</keyword>
<accession>A0AAD9C097</accession>
<evidence type="ECO:0000259" key="4">
    <source>
        <dbReference type="PROSITE" id="PS50237"/>
    </source>
</evidence>
<keyword evidence="1" id="KW-0808">Transferase</keyword>
<evidence type="ECO:0000256" key="1">
    <source>
        <dbReference type="ARBA" id="ARBA00022679"/>
    </source>
</evidence>
<dbReference type="InterPro" id="IPR000569">
    <property type="entry name" value="HECT_dom"/>
</dbReference>
<dbReference type="AlphaFoldDB" id="A0AAD9C097"/>
<dbReference type="SUPFAM" id="SSF56204">
    <property type="entry name" value="Hect, E3 ligase catalytic domain"/>
    <property type="match status" value="1"/>
</dbReference>
<evidence type="ECO:0000313" key="6">
    <source>
        <dbReference type="Proteomes" id="UP001228049"/>
    </source>
</evidence>
<dbReference type="Gene3D" id="3.30.2410.10">
    <property type="entry name" value="Hect, E3 ligase catalytic domain"/>
    <property type="match status" value="1"/>
</dbReference>
<dbReference type="EMBL" id="JASDAP010000011">
    <property type="protein sequence ID" value="KAK1893592.1"/>
    <property type="molecule type" value="Genomic_DNA"/>
</dbReference>
<comment type="caution">
    <text evidence="5">The sequence shown here is derived from an EMBL/GenBank/DDBJ whole genome shotgun (WGS) entry which is preliminary data.</text>
</comment>
<proteinExistence type="predicted"/>
<sequence>MAKQHFLKLLVQQIQDSEVFEGPEGSKNLALDSKALRDDLYFDAGCCSLSLWFTCLFNYPPNQPLSVKHMTPYTHFTCQVSRIAEAESLDDVKDVMEESWEFMELAGCNRPISSRLQEREALVEDLVSFMMITRLQLPLQRFREGLQTLGVFDQVQLFPAVFLSVFCDTTVRLSAQTVDQIFTVNFSEQEERLSPEKAVVAFWRNFLQDYGKTSISLQDLLSFSTGSENLPVSGLLPPPSISFLHPVKARRGESSRIRKRKEVCRDEGLFPQSKPASKHLLLPISSSYQAFKSSMEQVISHHVQLLPTES</sequence>
<comment type="caution">
    <text evidence="3">Lacks conserved residue(s) required for the propagation of feature annotation.</text>
</comment>
<evidence type="ECO:0000313" key="5">
    <source>
        <dbReference type="EMBL" id="KAK1893592.1"/>
    </source>
</evidence>
<feature type="domain" description="HECT" evidence="4">
    <location>
        <begin position="218"/>
        <end position="310"/>
    </location>
</feature>
<organism evidence="5 6">
    <name type="scientific">Dissostichus eleginoides</name>
    <name type="common">Patagonian toothfish</name>
    <name type="synonym">Dissostichus amissus</name>
    <dbReference type="NCBI Taxonomy" id="100907"/>
    <lineage>
        <taxon>Eukaryota</taxon>
        <taxon>Metazoa</taxon>
        <taxon>Chordata</taxon>
        <taxon>Craniata</taxon>
        <taxon>Vertebrata</taxon>
        <taxon>Euteleostomi</taxon>
        <taxon>Actinopterygii</taxon>
        <taxon>Neopterygii</taxon>
        <taxon>Teleostei</taxon>
        <taxon>Neoteleostei</taxon>
        <taxon>Acanthomorphata</taxon>
        <taxon>Eupercaria</taxon>
        <taxon>Perciformes</taxon>
        <taxon>Notothenioidei</taxon>
        <taxon>Nototheniidae</taxon>
        <taxon>Dissostichus</taxon>
    </lineage>
</organism>
<evidence type="ECO:0000256" key="2">
    <source>
        <dbReference type="ARBA" id="ARBA00022786"/>
    </source>
</evidence>
<gene>
    <name evidence="5" type="ORF">KUDE01_019056</name>
</gene>
<dbReference type="Pfam" id="PF00632">
    <property type="entry name" value="HECT"/>
    <property type="match status" value="1"/>
</dbReference>
<dbReference type="InterPro" id="IPR035983">
    <property type="entry name" value="Hect_E3_ubiquitin_ligase"/>
</dbReference>
<name>A0AAD9C097_DISEL</name>
<dbReference type="GO" id="GO:0004842">
    <property type="term" value="F:ubiquitin-protein transferase activity"/>
    <property type="evidence" value="ECO:0007669"/>
    <property type="project" value="InterPro"/>
</dbReference>
<dbReference type="Proteomes" id="UP001228049">
    <property type="component" value="Unassembled WGS sequence"/>
</dbReference>
<protein>
    <submittedName>
        <fullName evidence="5">G2/M phase-specific E3 ubiquitin-protein ligase</fullName>
    </submittedName>
</protein>